<sequence length="271" mass="29411">MLLAGLLAVAATAALAQPATGEIDRLLDLSGFNPAVIPIAPLMNMTLDAPDRPGPKLDTGTRERLRTAIDTLYSSRAIRDEVHSMLAETLQPGDVNTLTAWFDAPHGRRFVAAQAAHQVEFRAAMDKARDAAEKDYLATVSAERMDRCRRISEAGMMAEFFIDMMINIQASAGYAIWVAAYPDQPANFDTFRRQLESERPRLVGTLRPAAGGRAAYALRPLSDADIESGLALFESPAGRRFTEANLKGLNRLHVKGAVALARQFQASKAGS</sequence>
<reference evidence="2 3" key="1">
    <citation type="submission" date="2020-04" db="EMBL/GenBank/DDBJ databases">
        <title>Usitatibacter rugosus gen. nov., sp. nov. and Usitatibacter palustris sp. nov., novel members of Usitatibacteraceae fam. nov. within the order Nitrosomonadales isolated from soil.</title>
        <authorList>
            <person name="Huber K.J."/>
            <person name="Neumann-Schaal M."/>
            <person name="Geppert A."/>
            <person name="Luckner M."/>
            <person name="Wanner G."/>
            <person name="Overmann J."/>
        </authorList>
    </citation>
    <scope>NUCLEOTIDE SEQUENCE [LARGE SCALE GENOMIC DNA]</scope>
    <source>
        <strain evidence="2 3">Swamp67</strain>
    </source>
</reference>
<dbReference type="Proteomes" id="UP000503096">
    <property type="component" value="Chromosome"/>
</dbReference>
<dbReference type="AlphaFoldDB" id="A0A6M4H5K0"/>
<evidence type="ECO:0000313" key="3">
    <source>
        <dbReference type="Proteomes" id="UP000503096"/>
    </source>
</evidence>
<evidence type="ECO:0000256" key="1">
    <source>
        <dbReference type="SAM" id="SignalP"/>
    </source>
</evidence>
<dbReference type="EMBL" id="CP053073">
    <property type="protein sequence ID" value="QJR13804.1"/>
    <property type="molecule type" value="Genomic_DNA"/>
</dbReference>
<dbReference type="InParanoid" id="A0A6M4H5K0"/>
<protein>
    <recommendedName>
        <fullName evidence="4">DUF2059 domain-containing protein</fullName>
    </recommendedName>
</protein>
<keyword evidence="3" id="KW-1185">Reference proteome</keyword>
<keyword evidence="1" id="KW-0732">Signal</keyword>
<organism evidence="2 3">
    <name type="scientific">Usitatibacter palustris</name>
    <dbReference type="NCBI Taxonomy" id="2732487"/>
    <lineage>
        <taxon>Bacteria</taxon>
        <taxon>Pseudomonadati</taxon>
        <taxon>Pseudomonadota</taxon>
        <taxon>Betaproteobacteria</taxon>
        <taxon>Nitrosomonadales</taxon>
        <taxon>Usitatibacteraceae</taxon>
        <taxon>Usitatibacter</taxon>
    </lineage>
</organism>
<gene>
    <name evidence="2" type="ORF">DSM104440_00594</name>
</gene>
<feature type="chain" id="PRO_5026970510" description="DUF2059 domain-containing protein" evidence="1">
    <location>
        <begin position="17"/>
        <end position="271"/>
    </location>
</feature>
<feature type="signal peptide" evidence="1">
    <location>
        <begin position="1"/>
        <end position="16"/>
    </location>
</feature>
<proteinExistence type="predicted"/>
<accession>A0A6M4H5K0</accession>
<dbReference type="KEGG" id="upl:DSM104440_00594"/>
<evidence type="ECO:0000313" key="2">
    <source>
        <dbReference type="EMBL" id="QJR13804.1"/>
    </source>
</evidence>
<evidence type="ECO:0008006" key="4">
    <source>
        <dbReference type="Google" id="ProtNLM"/>
    </source>
</evidence>
<name>A0A6M4H5K0_9PROT</name>